<dbReference type="GO" id="GO:0035438">
    <property type="term" value="F:cyclic-di-GMP binding"/>
    <property type="evidence" value="ECO:0007669"/>
    <property type="project" value="InterPro"/>
</dbReference>
<organism evidence="2">
    <name type="scientific">Desulfobacca acetoxidans</name>
    <dbReference type="NCBI Taxonomy" id="60893"/>
    <lineage>
        <taxon>Bacteria</taxon>
        <taxon>Pseudomonadati</taxon>
        <taxon>Thermodesulfobacteriota</taxon>
        <taxon>Desulfobaccia</taxon>
        <taxon>Desulfobaccales</taxon>
        <taxon>Desulfobaccaceae</taxon>
        <taxon>Desulfobacca</taxon>
    </lineage>
</organism>
<comment type="caution">
    <text evidence="2">The sequence shown here is derived from an EMBL/GenBank/DDBJ whole genome shotgun (WGS) entry which is preliminary data.</text>
</comment>
<name>A0A7C3SJG7_9BACT</name>
<reference evidence="2" key="1">
    <citation type="journal article" date="2020" name="mSystems">
        <title>Genome- and Community-Level Interaction Insights into Carbon Utilization and Element Cycling Functions of Hydrothermarchaeota in Hydrothermal Sediment.</title>
        <authorList>
            <person name="Zhou Z."/>
            <person name="Liu Y."/>
            <person name="Xu W."/>
            <person name="Pan J."/>
            <person name="Luo Z.H."/>
            <person name="Li M."/>
        </authorList>
    </citation>
    <scope>NUCLEOTIDE SEQUENCE [LARGE SCALE GENOMIC DNA]</scope>
    <source>
        <strain evidence="2">SpSt-776</strain>
    </source>
</reference>
<dbReference type="AlphaFoldDB" id="A0A7C3SJG7"/>
<dbReference type="Pfam" id="PF07238">
    <property type="entry name" value="PilZ"/>
    <property type="match status" value="1"/>
</dbReference>
<protein>
    <submittedName>
        <fullName evidence="2">PilZ domain-containing protein</fullName>
    </submittedName>
</protein>
<dbReference type="SUPFAM" id="SSF141371">
    <property type="entry name" value="PilZ domain-like"/>
    <property type="match status" value="1"/>
</dbReference>
<sequence length="160" mass="17623">MTYSDKKTLLGTGIAYRKSVWSLGSAIIKVTPVDLAAERRRFGRVRVSLDVQYCTDLPETGGLLQGYGILKDFSLSGLFFFCDPPVSLLPGQILTLTIAASLPNLDLYDTSHIRARGEVVRLEPAQNRYSLGIAINFLESPTFFNPSKSMTKTPCKCSII</sequence>
<dbReference type="Gene3D" id="2.40.10.220">
    <property type="entry name" value="predicted glycosyltransferase like domains"/>
    <property type="match status" value="1"/>
</dbReference>
<evidence type="ECO:0000313" key="2">
    <source>
        <dbReference type="EMBL" id="HGB15221.1"/>
    </source>
</evidence>
<dbReference type="EMBL" id="DTHB01000053">
    <property type="protein sequence ID" value="HGB15221.1"/>
    <property type="molecule type" value="Genomic_DNA"/>
</dbReference>
<dbReference type="InterPro" id="IPR009875">
    <property type="entry name" value="PilZ_domain"/>
</dbReference>
<accession>A0A7C3SJG7</accession>
<feature type="domain" description="PilZ" evidence="1">
    <location>
        <begin position="38"/>
        <end position="138"/>
    </location>
</feature>
<evidence type="ECO:0000259" key="1">
    <source>
        <dbReference type="Pfam" id="PF07238"/>
    </source>
</evidence>
<gene>
    <name evidence="2" type="ORF">ENV62_08315</name>
</gene>
<proteinExistence type="predicted"/>